<gene>
    <name evidence="2" type="ORF">SCHPADRAFT_887793</name>
</gene>
<evidence type="ECO:0000313" key="2">
    <source>
        <dbReference type="EMBL" id="KLO16448.1"/>
    </source>
</evidence>
<proteinExistence type="predicted"/>
<feature type="region of interest" description="Disordered" evidence="1">
    <location>
        <begin position="125"/>
        <end position="149"/>
    </location>
</feature>
<dbReference type="Proteomes" id="UP000053477">
    <property type="component" value="Unassembled WGS sequence"/>
</dbReference>
<organism evidence="2 3">
    <name type="scientific">Schizopora paradoxa</name>
    <dbReference type="NCBI Taxonomy" id="27342"/>
    <lineage>
        <taxon>Eukaryota</taxon>
        <taxon>Fungi</taxon>
        <taxon>Dikarya</taxon>
        <taxon>Basidiomycota</taxon>
        <taxon>Agaricomycotina</taxon>
        <taxon>Agaricomycetes</taxon>
        <taxon>Hymenochaetales</taxon>
        <taxon>Schizoporaceae</taxon>
        <taxon>Schizopora</taxon>
    </lineage>
</organism>
<dbReference type="EMBL" id="KQ085916">
    <property type="protein sequence ID" value="KLO16448.1"/>
    <property type="molecule type" value="Genomic_DNA"/>
</dbReference>
<name>A0A0H2S444_9AGAM</name>
<dbReference type="InParanoid" id="A0A0H2S444"/>
<evidence type="ECO:0000313" key="3">
    <source>
        <dbReference type="Proteomes" id="UP000053477"/>
    </source>
</evidence>
<reference evidence="2 3" key="1">
    <citation type="submission" date="2015-04" db="EMBL/GenBank/DDBJ databases">
        <title>Complete genome sequence of Schizopora paradoxa KUC8140, a cosmopolitan wood degrader in East Asia.</title>
        <authorList>
            <consortium name="DOE Joint Genome Institute"/>
            <person name="Min B."/>
            <person name="Park H."/>
            <person name="Jang Y."/>
            <person name="Kim J.-J."/>
            <person name="Kim K.H."/>
            <person name="Pangilinan J."/>
            <person name="Lipzen A."/>
            <person name="Riley R."/>
            <person name="Grigoriev I.V."/>
            <person name="Spatafora J.W."/>
            <person name="Choi I.-G."/>
        </authorList>
    </citation>
    <scope>NUCLEOTIDE SEQUENCE [LARGE SCALE GENOMIC DNA]</scope>
    <source>
        <strain evidence="2 3">KUC8140</strain>
    </source>
</reference>
<dbReference type="AlphaFoldDB" id="A0A0H2S444"/>
<keyword evidence="3" id="KW-1185">Reference proteome</keyword>
<protein>
    <submittedName>
        <fullName evidence="2">Uncharacterized protein</fullName>
    </submittedName>
</protein>
<accession>A0A0H2S444</accession>
<sequence length="149" mass="16969">MRFKGNGVLITYPENLEFDFRLVYNDALEERLYDAGKFGGDLPPLEYHKTIEYKEATQHVLDILCRGVSAYIKSNVEIRQIMSKMPPNQRQFDVTKLTLSMGDGYLEYSATLQLSDGVNTNQSPASYSISATTPEDEKTPATYKLKRTR</sequence>
<evidence type="ECO:0000256" key="1">
    <source>
        <dbReference type="SAM" id="MobiDB-lite"/>
    </source>
</evidence>